<keyword evidence="3" id="KW-0233">DNA recombination</keyword>
<dbReference type="InterPro" id="IPR002104">
    <property type="entry name" value="Integrase_catalytic"/>
</dbReference>
<sequence length="170" mass="20215">MTRRSNSLSTKELSMIKLKITDEEAFRKFERDCLIRNLRTETLRYYKDKFAATKNTLKEMKIDKQLVELTQKDIEDIVLHLKSKIKVVSINTRIRALKSFYNFLYKNKLVMPNPMKNIKQLRDRTRVIETLEDKELELLAAHIKNQKSFIGVRDYVIFLVMLDTGIRLSE</sequence>
<keyword evidence="2 4" id="KW-0238">DNA-binding</keyword>
<dbReference type="AlphaFoldDB" id="A0A1I6B7D2"/>
<name>A0A1I6B7D2_9BACI</name>
<evidence type="ECO:0000313" key="7">
    <source>
        <dbReference type="EMBL" id="SFQ76809.1"/>
    </source>
</evidence>
<accession>A0A1I6B7D2</accession>
<organism evidence="7 8">
    <name type="scientific">Psychrobacillus psychrotolerans</name>
    <dbReference type="NCBI Taxonomy" id="126156"/>
    <lineage>
        <taxon>Bacteria</taxon>
        <taxon>Bacillati</taxon>
        <taxon>Bacillota</taxon>
        <taxon>Bacilli</taxon>
        <taxon>Bacillales</taxon>
        <taxon>Bacillaceae</taxon>
        <taxon>Psychrobacillus</taxon>
    </lineage>
</organism>
<evidence type="ECO:0000256" key="3">
    <source>
        <dbReference type="ARBA" id="ARBA00023172"/>
    </source>
</evidence>
<dbReference type="InterPro" id="IPR013762">
    <property type="entry name" value="Integrase-like_cat_sf"/>
</dbReference>
<evidence type="ECO:0000256" key="4">
    <source>
        <dbReference type="PROSITE-ProRule" id="PRU01248"/>
    </source>
</evidence>
<reference evidence="8" key="1">
    <citation type="submission" date="2016-10" db="EMBL/GenBank/DDBJ databases">
        <authorList>
            <person name="Varghese N."/>
            <person name="Submissions S."/>
        </authorList>
    </citation>
    <scope>NUCLEOTIDE SEQUENCE [LARGE SCALE GENOMIC DNA]</scope>
    <source>
        <strain evidence="8">DSM 11706</strain>
    </source>
</reference>
<dbReference type="InterPro" id="IPR011010">
    <property type="entry name" value="DNA_brk_join_enz"/>
</dbReference>
<evidence type="ECO:0000259" key="5">
    <source>
        <dbReference type="PROSITE" id="PS51898"/>
    </source>
</evidence>
<dbReference type="STRING" id="126156.SAMN05421670_0216"/>
<evidence type="ECO:0000313" key="8">
    <source>
        <dbReference type="Proteomes" id="UP000198734"/>
    </source>
</evidence>
<dbReference type="InterPro" id="IPR044068">
    <property type="entry name" value="CB"/>
</dbReference>
<dbReference type="Pfam" id="PF02899">
    <property type="entry name" value="Phage_int_SAM_1"/>
    <property type="match status" value="1"/>
</dbReference>
<proteinExistence type="predicted"/>
<dbReference type="InterPro" id="IPR004107">
    <property type="entry name" value="Integrase_SAM-like_N"/>
</dbReference>
<dbReference type="Gene3D" id="1.10.150.130">
    <property type="match status" value="1"/>
</dbReference>
<dbReference type="GO" id="GO:0003677">
    <property type="term" value="F:DNA binding"/>
    <property type="evidence" value="ECO:0007669"/>
    <property type="project" value="UniProtKB-UniRule"/>
</dbReference>
<feature type="domain" description="Tyr recombinase" evidence="5">
    <location>
        <begin position="126"/>
        <end position="170"/>
    </location>
</feature>
<dbReference type="PROSITE" id="PS51898">
    <property type="entry name" value="TYR_RECOMBINASE"/>
    <property type="match status" value="1"/>
</dbReference>
<evidence type="ECO:0000259" key="6">
    <source>
        <dbReference type="PROSITE" id="PS51900"/>
    </source>
</evidence>
<keyword evidence="1" id="KW-0229">DNA integration</keyword>
<dbReference type="OrthoDB" id="107900at2"/>
<dbReference type="SUPFAM" id="SSF56349">
    <property type="entry name" value="DNA breaking-rejoining enzymes"/>
    <property type="match status" value="1"/>
</dbReference>
<gene>
    <name evidence="7" type="ORF">SAMN05421670_0216</name>
</gene>
<feature type="domain" description="Core-binding (CB)" evidence="6">
    <location>
        <begin position="20"/>
        <end position="105"/>
    </location>
</feature>
<dbReference type="GO" id="GO:0015074">
    <property type="term" value="P:DNA integration"/>
    <property type="evidence" value="ECO:0007669"/>
    <property type="project" value="UniProtKB-KW"/>
</dbReference>
<dbReference type="EMBL" id="FOXU01000012">
    <property type="protein sequence ID" value="SFQ76809.1"/>
    <property type="molecule type" value="Genomic_DNA"/>
</dbReference>
<dbReference type="GO" id="GO:0006310">
    <property type="term" value="P:DNA recombination"/>
    <property type="evidence" value="ECO:0007669"/>
    <property type="project" value="UniProtKB-KW"/>
</dbReference>
<dbReference type="InterPro" id="IPR010998">
    <property type="entry name" value="Integrase_recombinase_N"/>
</dbReference>
<evidence type="ECO:0000256" key="1">
    <source>
        <dbReference type="ARBA" id="ARBA00022908"/>
    </source>
</evidence>
<protein>
    <submittedName>
        <fullName evidence="7">Phage integrase, N-terminal SAM-like domain</fullName>
    </submittedName>
</protein>
<keyword evidence="8" id="KW-1185">Reference proteome</keyword>
<evidence type="ECO:0000256" key="2">
    <source>
        <dbReference type="ARBA" id="ARBA00023125"/>
    </source>
</evidence>
<dbReference type="RefSeq" id="WP_093538549.1">
    <property type="nucleotide sequence ID" value="NZ_FOXU01000012.1"/>
</dbReference>
<dbReference type="Gene3D" id="1.10.443.10">
    <property type="entry name" value="Intergrase catalytic core"/>
    <property type="match status" value="1"/>
</dbReference>
<dbReference type="PROSITE" id="PS51900">
    <property type="entry name" value="CB"/>
    <property type="match status" value="1"/>
</dbReference>
<dbReference type="Proteomes" id="UP000198734">
    <property type="component" value="Unassembled WGS sequence"/>
</dbReference>